<evidence type="ECO:0000313" key="6">
    <source>
        <dbReference type="Proteomes" id="UP001177003"/>
    </source>
</evidence>
<dbReference type="SUPFAM" id="SSF53597">
    <property type="entry name" value="Dihydrofolate reductase-like"/>
    <property type="match status" value="1"/>
</dbReference>
<dbReference type="SUPFAM" id="SSF48179">
    <property type="entry name" value="6-phosphogluconate dehydrogenase C-terminal domain-like"/>
    <property type="match status" value="1"/>
</dbReference>
<keyword evidence="4" id="KW-1133">Transmembrane helix</keyword>
<keyword evidence="1" id="KW-0413">Isomerase</keyword>
<sequence>MEGILTPETSVLLIVVGFCGLILTFLNFGGQLLFHFCYRQLDSVVNKIHFYLAIFNRESLNAPGCDAIHITEIEIDIDCDTFIPSINTLEFQPWYSSFPQLENGILHSFTTYIRVKSSGIEAPKVKTMEKGSQSYATRKAMTDDEIVEIVLFPVVNEACHVLEEKIIVKASDLDIASFLGMSFPLISVCS</sequence>
<feature type="transmembrane region" description="Helical" evidence="4">
    <location>
        <begin position="12"/>
        <end position="34"/>
    </location>
</feature>
<evidence type="ECO:0000313" key="5">
    <source>
        <dbReference type="EMBL" id="CAI9275615.1"/>
    </source>
</evidence>
<dbReference type="PANTHER" id="PTHR23309">
    <property type="entry name" value="3-HYDROXYACYL-COA DEHYROGENASE"/>
    <property type="match status" value="1"/>
</dbReference>
<dbReference type="InterPro" id="IPR024072">
    <property type="entry name" value="DHFR-like_dom_sf"/>
</dbReference>
<dbReference type="EMBL" id="OX465079">
    <property type="protein sequence ID" value="CAI9275615.1"/>
    <property type="molecule type" value="Genomic_DNA"/>
</dbReference>
<organism evidence="5 6">
    <name type="scientific">Lactuca saligna</name>
    <name type="common">Willowleaf lettuce</name>
    <dbReference type="NCBI Taxonomy" id="75948"/>
    <lineage>
        <taxon>Eukaryota</taxon>
        <taxon>Viridiplantae</taxon>
        <taxon>Streptophyta</taxon>
        <taxon>Embryophyta</taxon>
        <taxon>Tracheophyta</taxon>
        <taxon>Spermatophyta</taxon>
        <taxon>Magnoliopsida</taxon>
        <taxon>eudicotyledons</taxon>
        <taxon>Gunneridae</taxon>
        <taxon>Pentapetalae</taxon>
        <taxon>asterids</taxon>
        <taxon>campanulids</taxon>
        <taxon>Asterales</taxon>
        <taxon>Asteraceae</taxon>
        <taxon>Cichorioideae</taxon>
        <taxon>Cichorieae</taxon>
        <taxon>Lactucinae</taxon>
        <taxon>Lactuca</taxon>
    </lineage>
</organism>
<dbReference type="GO" id="GO:0005777">
    <property type="term" value="C:peroxisome"/>
    <property type="evidence" value="ECO:0007669"/>
    <property type="project" value="TreeGrafter"/>
</dbReference>
<dbReference type="Gene3D" id="3.40.430.10">
    <property type="entry name" value="Dihydrofolate Reductase, subunit A"/>
    <property type="match status" value="1"/>
</dbReference>
<keyword evidence="6" id="KW-1185">Reference proteome</keyword>
<proteinExistence type="predicted"/>
<dbReference type="AlphaFoldDB" id="A0AA35YKC3"/>
<dbReference type="GO" id="GO:0016853">
    <property type="term" value="F:isomerase activity"/>
    <property type="evidence" value="ECO:0007669"/>
    <property type="project" value="UniProtKB-KW"/>
</dbReference>
<protein>
    <submittedName>
        <fullName evidence="5">Uncharacterized protein</fullName>
    </submittedName>
</protein>
<gene>
    <name evidence="5" type="ORF">LSALG_LOCUS15638</name>
</gene>
<evidence type="ECO:0000256" key="1">
    <source>
        <dbReference type="ARBA" id="ARBA00023235"/>
    </source>
</evidence>
<evidence type="ECO:0000256" key="4">
    <source>
        <dbReference type="SAM" id="Phobius"/>
    </source>
</evidence>
<keyword evidence="2" id="KW-0456">Lyase</keyword>
<dbReference type="Gene3D" id="1.10.1040.50">
    <property type="match status" value="1"/>
</dbReference>
<name>A0AA35YKC3_LACSI</name>
<dbReference type="Proteomes" id="UP001177003">
    <property type="component" value="Chromosome 3"/>
</dbReference>
<dbReference type="GO" id="GO:0003857">
    <property type="term" value="F:(3S)-3-hydroxyacyl-CoA dehydrogenase (NAD+) activity"/>
    <property type="evidence" value="ECO:0007669"/>
    <property type="project" value="TreeGrafter"/>
</dbReference>
<dbReference type="GO" id="GO:0016829">
    <property type="term" value="F:lyase activity"/>
    <property type="evidence" value="ECO:0007669"/>
    <property type="project" value="UniProtKB-KW"/>
</dbReference>
<evidence type="ECO:0000256" key="3">
    <source>
        <dbReference type="ARBA" id="ARBA00023268"/>
    </source>
</evidence>
<dbReference type="GO" id="GO:0006635">
    <property type="term" value="P:fatty acid beta-oxidation"/>
    <property type="evidence" value="ECO:0007669"/>
    <property type="project" value="TreeGrafter"/>
</dbReference>
<reference evidence="5" key="1">
    <citation type="submission" date="2023-04" db="EMBL/GenBank/DDBJ databases">
        <authorList>
            <person name="Vijverberg K."/>
            <person name="Xiong W."/>
            <person name="Schranz E."/>
        </authorList>
    </citation>
    <scope>NUCLEOTIDE SEQUENCE</scope>
</reference>
<keyword evidence="4" id="KW-0472">Membrane</keyword>
<dbReference type="InterPro" id="IPR008927">
    <property type="entry name" value="6-PGluconate_DH-like_C_sf"/>
</dbReference>
<evidence type="ECO:0000256" key="2">
    <source>
        <dbReference type="ARBA" id="ARBA00023239"/>
    </source>
</evidence>
<dbReference type="PANTHER" id="PTHR23309:SF49">
    <property type="entry name" value="PEROXISOMAL BIFUNCTIONAL ENZYME"/>
    <property type="match status" value="1"/>
</dbReference>
<keyword evidence="4" id="KW-0812">Transmembrane</keyword>
<keyword evidence="3" id="KW-0511">Multifunctional enzyme</keyword>
<accession>A0AA35YKC3</accession>